<dbReference type="GO" id="GO:0004999">
    <property type="term" value="F:vasoactive intestinal polypeptide receptor activity"/>
    <property type="evidence" value="ECO:0007669"/>
    <property type="project" value="InterPro"/>
</dbReference>
<evidence type="ECO:0000256" key="3">
    <source>
        <dbReference type="ARBA" id="ARBA00022475"/>
    </source>
</evidence>
<evidence type="ECO:0000256" key="13">
    <source>
        <dbReference type="SAM" id="Phobius"/>
    </source>
</evidence>
<dbReference type="GO" id="GO:0007189">
    <property type="term" value="P:adenylate cyclase-activating G protein-coupled receptor signaling pathway"/>
    <property type="evidence" value="ECO:0007669"/>
    <property type="project" value="UniProtKB-ARBA"/>
</dbReference>
<evidence type="ECO:0000256" key="4">
    <source>
        <dbReference type="ARBA" id="ARBA00022692"/>
    </source>
</evidence>
<evidence type="ECO:0000256" key="2">
    <source>
        <dbReference type="ARBA" id="ARBA00005314"/>
    </source>
</evidence>
<evidence type="ECO:0000313" key="16">
    <source>
        <dbReference type="Proteomes" id="UP000233180"/>
    </source>
</evidence>
<proteinExistence type="inferred from homology"/>
<reference evidence="15" key="3">
    <citation type="submission" date="2025-09" db="UniProtKB">
        <authorList>
            <consortium name="Ensembl"/>
        </authorList>
    </citation>
    <scope>IDENTIFICATION</scope>
</reference>
<dbReference type="GO" id="GO:0007166">
    <property type="term" value="P:cell surface receptor signaling pathway"/>
    <property type="evidence" value="ECO:0007669"/>
    <property type="project" value="InterPro"/>
</dbReference>
<dbReference type="InterPro" id="IPR017981">
    <property type="entry name" value="GPCR_2-like_7TM"/>
</dbReference>
<evidence type="ECO:0000256" key="10">
    <source>
        <dbReference type="ARBA" id="ARBA00023180"/>
    </source>
</evidence>
<feature type="transmembrane region" description="Helical" evidence="13">
    <location>
        <begin position="224"/>
        <end position="245"/>
    </location>
</feature>
<feature type="transmembrane region" description="Helical" evidence="13">
    <location>
        <begin position="111"/>
        <end position="134"/>
    </location>
</feature>
<keyword evidence="6" id="KW-0297">G-protein coupled receptor</keyword>
<dbReference type="InterPro" id="IPR017983">
    <property type="entry name" value="GPCR_2_secretin-like_CS"/>
</dbReference>
<dbReference type="InterPro" id="IPR002284">
    <property type="entry name" value="GPCR_2_VIP_rcpt_2"/>
</dbReference>
<evidence type="ECO:0000256" key="8">
    <source>
        <dbReference type="ARBA" id="ARBA00023157"/>
    </source>
</evidence>
<keyword evidence="11" id="KW-0807">Transducer</keyword>
<dbReference type="InterPro" id="IPR000832">
    <property type="entry name" value="GPCR_2_secretin-like"/>
</dbReference>
<sequence>APLWEAPSGHPANPPAALQGHTSLPRCQEEPGRDPQSSLPQITSESSSVSKGSLPSWSSGPAGAQGASHEGTGSSSDGKGDGKAATDRVGSATDTVLQKHPKITFYILVKAIYTLGYSVSLMSLATGSIILCLFRKLHCTRNYIHLNLFLSFILRAISVLVKDDVLYSSSGTLHCPNQPSSWVGCKLSLVFLQYCIMANFFWLLVEGLYLHTLLVAVLPPGRCFLAYLLIGWGLPTVCIGAWTAARLYLEDTGCWDTNDHSVPWWVIRIPILISIIVNFVLFISIIRILLQKLTSPDVGGNDQSQYKRLAKSTLLLIPLFGVHYMVFAVFPISISSKYQILFELCLGSFQGLVVAVLYCFLNSEVQCELKRKWRSRCPTPSTSRDYRACGSSISRNGSEGALQFHRGSRAPSFLQTETSVL</sequence>
<reference evidence="15" key="2">
    <citation type="submission" date="2025-08" db="UniProtKB">
        <authorList>
            <consortium name="Ensembl"/>
        </authorList>
    </citation>
    <scope>IDENTIFICATION</scope>
</reference>
<dbReference type="GO" id="GO:0017046">
    <property type="term" value="F:peptide hormone binding"/>
    <property type="evidence" value="ECO:0007669"/>
    <property type="project" value="TreeGrafter"/>
</dbReference>
<reference evidence="15 16" key="1">
    <citation type="submission" date="2016-06" db="EMBL/GenBank/DDBJ databases">
        <title>Genome of Rhinopithecus bieti.</title>
        <authorList>
            <person name="Wu"/>
            <person name="C.-I. and Zhang"/>
            <person name="Y."/>
        </authorList>
    </citation>
    <scope>NUCLEOTIDE SEQUENCE</scope>
</reference>
<keyword evidence="9" id="KW-0675">Receptor</keyword>
<keyword evidence="10" id="KW-0325">Glycoprotein</keyword>
<evidence type="ECO:0000256" key="5">
    <source>
        <dbReference type="ARBA" id="ARBA00022989"/>
    </source>
</evidence>
<keyword evidence="5 13" id="KW-1133">Transmembrane helix</keyword>
<feature type="transmembrane region" description="Helical" evidence="13">
    <location>
        <begin position="191"/>
        <end position="217"/>
    </location>
</feature>
<feature type="domain" description="G-protein coupled receptors family 2 profile 2" evidence="14">
    <location>
        <begin position="109"/>
        <end position="362"/>
    </location>
</feature>
<evidence type="ECO:0000256" key="6">
    <source>
        <dbReference type="ARBA" id="ARBA00023040"/>
    </source>
</evidence>
<evidence type="ECO:0000256" key="11">
    <source>
        <dbReference type="ARBA" id="ARBA00023224"/>
    </source>
</evidence>
<evidence type="ECO:0000256" key="12">
    <source>
        <dbReference type="SAM" id="MobiDB-lite"/>
    </source>
</evidence>
<evidence type="ECO:0000256" key="7">
    <source>
        <dbReference type="ARBA" id="ARBA00023136"/>
    </source>
</evidence>
<feature type="transmembrane region" description="Helical" evidence="13">
    <location>
        <begin position="265"/>
        <end position="290"/>
    </location>
</feature>
<keyword evidence="7 13" id="KW-0472">Membrane</keyword>
<dbReference type="InterPro" id="IPR047035">
    <property type="entry name" value="VIP-R2_7TM"/>
</dbReference>
<dbReference type="PROSITE" id="PS50261">
    <property type="entry name" value="G_PROTEIN_RECEP_F2_4"/>
    <property type="match status" value="1"/>
</dbReference>
<dbReference type="PANTHER" id="PTHR45620:SF22">
    <property type="entry name" value="VASOACTIVE INTESTINAL POLYPEPTIDE RECEPTOR 2"/>
    <property type="match status" value="1"/>
</dbReference>
<dbReference type="Proteomes" id="UP000233180">
    <property type="component" value="Unassembled WGS sequence"/>
</dbReference>
<evidence type="ECO:0000313" key="15">
    <source>
        <dbReference type="Ensembl" id="ENSRBIP00000038473.1"/>
    </source>
</evidence>
<feature type="region of interest" description="Disordered" evidence="12">
    <location>
        <begin position="1"/>
        <end position="87"/>
    </location>
</feature>
<comment type="similarity">
    <text evidence="2">Belongs to the G-protein coupled receptor 2 family.</text>
</comment>
<feature type="transmembrane region" description="Helical" evidence="13">
    <location>
        <begin position="143"/>
        <end position="161"/>
    </location>
</feature>
<dbReference type="PROSITE" id="PS00650">
    <property type="entry name" value="G_PROTEIN_RECEP_F2_2"/>
    <property type="match status" value="1"/>
</dbReference>
<dbReference type="InterPro" id="IPR050332">
    <property type="entry name" value="GPCR_2"/>
</dbReference>
<keyword evidence="3" id="KW-1003">Cell membrane</keyword>
<dbReference type="PRINTS" id="PR01155">
    <property type="entry name" value="VIP2RECEPTOR"/>
</dbReference>
<dbReference type="GeneTree" id="ENSGT00940000158089"/>
<feature type="compositionally biased region" description="Polar residues" evidence="12">
    <location>
        <begin position="35"/>
        <end position="59"/>
    </location>
</feature>
<keyword evidence="8" id="KW-1015">Disulfide bond</keyword>
<dbReference type="GO" id="GO:0005886">
    <property type="term" value="C:plasma membrane"/>
    <property type="evidence" value="ECO:0007669"/>
    <property type="project" value="UniProtKB-SubCell"/>
</dbReference>
<name>A0A2K6MRR8_RHIBE</name>
<feature type="transmembrane region" description="Helical" evidence="13">
    <location>
        <begin position="314"/>
        <end position="334"/>
    </location>
</feature>
<dbReference type="GO" id="GO:0008528">
    <property type="term" value="F:G protein-coupled peptide receptor activity"/>
    <property type="evidence" value="ECO:0007669"/>
    <property type="project" value="TreeGrafter"/>
</dbReference>
<dbReference type="CDD" id="cd15986">
    <property type="entry name" value="7tmB1_VIP-R2"/>
    <property type="match status" value="1"/>
</dbReference>
<protein>
    <submittedName>
        <fullName evidence="15">Vasoactive intestinal peptide receptor 2</fullName>
    </submittedName>
</protein>
<keyword evidence="16" id="KW-1185">Reference proteome</keyword>
<dbReference type="SUPFAM" id="SSF81321">
    <property type="entry name" value="Family A G protein-coupled receptor-like"/>
    <property type="match status" value="1"/>
</dbReference>
<keyword evidence="4 13" id="KW-0812">Transmembrane</keyword>
<dbReference type="Ensembl" id="ENSRBIT00000062491.1">
    <property type="protein sequence ID" value="ENSRBIP00000038473.1"/>
    <property type="gene ID" value="ENSRBIG00000042756.1"/>
</dbReference>
<dbReference type="Gene3D" id="1.20.1070.10">
    <property type="entry name" value="Rhodopsin 7-helix transmembrane proteins"/>
    <property type="match status" value="1"/>
</dbReference>
<evidence type="ECO:0000259" key="14">
    <source>
        <dbReference type="PROSITE" id="PS50261"/>
    </source>
</evidence>
<dbReference type="AlphaFoldDB" id="A0A2K6MRR8"/>
<evidence type="ECO:0000256" key="1">
    <source>
        <dbReference type="ARBA" id="ARBA00004651"/>
    </source>
</evidence>
<organism evidence="15 16">
    <name type="scientific">Rhinopithecus bieti</name>
    <name type="common">Black snub-nosed monkey</name>
    <name type="synonym">Pygathrix bieti</name>
    <dbReference type="NCBI Taxonomy" id="61621"/>
    <lineage>
        <taxon>Eukaryota</taxon>
        <taxon>Metazoa</taxon>
        <taxon>Chordata</taxon>
        <taxon>Craniata</taxon>
        <taxon>Vertebrata</taxon>
        <taxon>Euteleostomi</taxon>
        <taxon>Mammalia</taxon>
        <taxon>Eutheria</taxon>
        <taxon>Euarchontoglires</taxon>
        <taxon>Primates</taxon>
        <taxon>Haplorrhini</taxon>
        <taxon>Catarrhini</taxon>
        <taxon>Cercopithecidae</taxon>
        <taxon>Colobinae</taxon>
        <taxon>Rhinopithecus</taxon>
    </lineage>
</organism>
<dbReference type="Pfam" id="PF00002">
    <property type="entry name" value="7tm_2"/>
    <property type="match status" value="1"/>
</dbReference>
<accession>A0A2K6MRR8</accession>
<comment type="subcellular location">
    <subcellularLocation>
        <location evidence="1">Cell membrane</location>
        <topology evidence="1">Multi-pass membrane protein</topology>
    </subcellularLocation>
</comment>
<gene>
    <name evidence="15" type="primary">VIPR2</name>
</gene>
<dbReference type="PANTHER" id="PTHR45620">
    <property type="entry name" value="PDF RECEPTOR-LIKE PROTEIN-RELATED"/>
    <property type="match status" value="1"/>
</dbReference>
<dbReference type="FunFam" id="1.20.1070.10:FF:000032">
    <property type="entry name" value="Vasoactive intestinal polypeptide receptor 1"/>
    <property type="match status" value="1"/>
</dbReference>
<feature type="transmembrane region" description="Helical" evidence="13">
    <location>
        <begin position="340"/>
        <end position="361"/>
    </location>
</feature>
<evidence type="ECO:0000256" key="9">
    <source>
        <dbReference type="ARBA" id="ARBA00023170"/>
    </source>
</evidence>
<dbReference type="PRINTS" id="PR00249">
    <property type="entry name" value="GPCRSECRETIN"/>
</dbReference>